<protein>
    <submittedName>
        <fullName evidence="1">Uncharacterized protein</fullName>
    </submittedName>
</protein>
<proteinExistence type="predicted"/>
<sequence>MSYYQEWAKKNKDKIKEYHKKYWQENKDKIKEREKIYKTTERYVKWKRDYRKIEYERHKDKIKARKKIKGLVHQNRLKRLPCQICGENKSEFHHPNYAKPYEVYHLCDYCHKKVHINETKLNDIKIYNYIGLLKKRGRPKLNN</sequence>
<dbReference type="EMBL" id="MT141314">
    <property type="protein sequence ID" value="QJA58223.1"/>
    <property type="molecule type" value="Genomic_DNA"/>
</dbReference>
<accession>A0A6M3ILG4</accession>
<dbReference type="EMBL" id="MT142355">
    <property type="protein sequence ID" value="QJA78824.1"/>
    <property type="molecule type" value="Genomic_DNA"/>
</dbReference>
<evidence type="ECO:0000313" key="1">
    <source>
        <dbReference type="EMBL" id="QJA58223.1"/>
    </source>
</evidence>
<organism evidence="1">
    <name type="scientific">viral metagenome</name>
    <dbReference type="NCBI Taxonomy" id="1070528"/>
    <lineage>
        <taxon>unclassified sequences</taxon>
        <taxon>metagenomes</taxon>
        <taxon>organismal metagenomes</taxon>
    </lineage>
</organism>
<dbReference type="AlphaFoldDB" id="A0A6M3ILG4"/>
<evidence type="ECO:0000313" key="2">
    <source>
        <dbReference type="EMBL" id="QJA78824.1"/>
    </source>
</evidence>
<name>A0A6M3ILG4_9ZZZZ</name>
<reference evidence="1" key="1">
    <citation type="submission" date="2020-03" db="EMBL/GenBank/DDBJ databases">
        <title>The deep terrestrial virosphere.</title>
        <authorList>
            <person name="Holmfeldt K."/>
            <person name="Nilsson E."/>
            <person name="Simone D."/>
            <person name="Lopez-Fernandez M."/>
            <person name="Wu X."/>
            <person name="de Brujin I."/>
            <person name="Lundin D."/>
            <person name="Andersson A."/>
            <person name="Bertilsson S."/>
            <person name="Dopson M."/>
        </authorList>
    </citation>
    <scope>NUCLEOTIDE SEQUENCE</scope>
    <source>
        <strain evidence="2">MM415A00983</strain>
        <strain evidence="1">MM415B01478</strain>
    </source>
</reference>
<gene>
    <name evidence="2" type="ORF">MM415A00983_0007</name>
    <name evidence="1" type="ORF">MM415B01478_0008</name>
</gene>